<dbReference type="GO" id="GO:0016887">
    <property type="term" value="F:ATP hydrolysis activity"/>
    <property type="evidence" value="ECO:0007669"/>
    <property type="project" value="InterPro"/>
</dbReference>
<dbReference type="SUPFAM" id="SSF52540">
    <property type="entry name" value="P-loop containing nucleoside triphosphate hydrolases"/>
    <property type="match status" value="1"/>
</dbReference>
<dbReference type="SMART" id="SM00382">
    <property type="entry name" value="AAA"/>
    <property type="match status" value="1"/>
</dbReference>
<evidence type="ECO:0000256" key="1">
    <source>
        <dbReference type="ARBA" id="ARBA00005417"/>
    </source>
</evidence>
<organism evidence="6 7">
    <name type="scientific">Carboxydothermus pertinax</name>
    <dbReference type="NCBI Taxonomy" id="870242"/>
    <lineage>
        <taxon>Bacteria</taxon>
        <taxon>Bacillati</taxon>
        <taxon>Bacillota</taxon>
        <taxon>Clostridia</taxon>
        <taxon>Thermoanaerobacterales</taxon>
        <taxon>Thermoanaerobacteraceae</taxon>
        <taxon>Carboxydothermus</taxon>
    </lineage>
</organism>
<evidence type="ECO:0000313" key="7">
    <source>
        <dbReference type="Proteomes" id="UP000187485"/>
    </source>
</evidence>
<dbReference type="OrthoDB" id="1722707at2"/>
<dbReference type="AlphaFoldDB" id="A0A1L8CX26"/>
<dbReference type="STRING" id="870242.cpu_19290"/>
<evidence type="ECO:0000256" key="2">
    <source>
        <dbReference type="ARBA" id="ARBA00022448"/>
    </source>
</evidence>
<dbReference type="PROSITE" id="PS50893">
    <property type="entry name" value="ABC_TRANSPORTER_2"/>
    <property type="match status" value="1"/>
</dbReference>
<comment type="similarity">
    <text evidence="1">Belongs to the ABC transporter superfamily.</text>
</comment>
<dbReference type="Proteomes" id="UP000187485">
    <property type="component" value="Unassembled WGS sequence"/>
</dbReference>
<keyword evidence="3" id="KW-0547">Nucleotide-binding</keyword>
<reference evidence="7" key="1">
    <citation type="submission" date="2016-12" db="EMBL/GenBank/DDBJ databases">
        <title>Draft Genome Sequences od Carboxydothermus pertinax and islandicus, Hydrogenogenic Carboxydotrophic Bacteria.</title>
        <authorList>
            <person name="Fukuyama Y."/>
            <person name="Ohmae K."/>
            <person name="Yoneda Y."/>
            <person name="Yoshida T."/>
            <person name="Sako Y."/>
        </authorList>
    </citation>
    <scope>NUCLEOTIDE SEQUENCE [LARGE SCALE GENOMIC DNA]</scope>
    <source>
        <strain evidence="7">Ug1</strain>
    </source>
</reference>
<dbReference type="InterPro" id="IPR050763">
    <property type="entry name" value="ABC_transporter_ATP-binding"/>
</dbReference>
<name>A0A1L8CX26_9THEO</name>
<dbReference type="InterPro" id="IPR003593">
    <property type="entry name" value="AAA+_ATPase"/>
</dbReference>
<evidence type="ECO:0000259" key="5">
    <source>
        <dbReference type="PROSITE" id="PS50893"/>
    </source>
</evidence>
<keyword evidence="7" id="KW-1185">Reference proteome</keyword>
<accession>A0A1L8CX26</accession>
<dbReference type="EMBL" id="BDJK01000051">
    <property type="protein sequence ID" value="GAV23419.1"/>
    <property type="molecule type" value="Genomic_DNA"/>
</dbReference>
<dbReference type="PANTHER" id="PTHR42711:SF5">
    <property type="entry name" value="ABC TRANSPORTER ATP-BINDING PROTEIN NATA"/>
    <property type="match status" value="1"/>
</dbReference>
<evidence type="ECO:0000256" key="3">
    <source>
        <dbReference type="ARBA" id="ARBA00022741"/>
    </source>
</evidence>
<dbReference type="InterPro" id="IPR003439">
    <property type="entry name" value="ABC_transporter-like_ATP-bd"/>
</dbReference>
<keyword evidence="2" id="KW-0813">Transport</keyword>
<dbReference type="Pfam" id="PF00005">
    <property type="entry name" value="ABC_tran"/>
    <property type="match status" value="1"/>
</dbReference>
<dbReference type="InterPro" id="IPR027417">
    <property type="entry name" value="P-loop_NTPase"/>
</dbReference>
<sequence length="223" mass="24581">MLQFKEVKFSQDPRFKPITFSVEQPGIVGIYGPAKTGKTACLLAMIGGIKPVAGAISVLGVNPVKKQREVRQKVGLSFVEGVYEPYFSLSVLDNFKFQGALLGKKVSQEEVEKLLAKVEANFSKKDKLEDLNSLQRLKVGITLALLGDPQLVLIDEPFKNLTGIERKYIEKILLGLKEEGKLVVYTTLKEEELGIADVVIDIARGGVSFELLKDRQSRAKTAS</sequence>
<dbReference type="GO" id="GO:0005524">
    <property type="term" value="F:ATP binding"/>
    <property type="evidence" value="ECO:0007669"/>
    <property type="project" value="UniProtKB-KW"/>
</dbReference>
<dbReference type="Gene3D" id="3.40.50.300">
    <property type="entry name" value="P-loop containing nucleotide triphosphate hydrolases"/>
    <property type="match status" value="1"/>
</dbReference>
<protein>
    <recommendedName>
        <fullName evidence="5">ABC transporter domain-containing protein</fullName>
    </recommendedName>
</protein>
<evidence type="ECO:0000256" key="4">
    <source>
        <dbReference type="ARBA" id="ARBA00022840"/>
    </source>
</evidence>
<keyword evidence="4" id="KW-0067">ATP-binding</keyword>
<gene>
    <name evidence="6" type="ORF">cpu_19290</name>
</gene>
<evidence type="ECO:0000313" key="6">
    <source>
        <dbReference type="EMBL" id="GAV23419.1"/>
    </source>
</evidence>
<comment type="caution">
    <text evidence="6">The sequence shown here is derived from an EMBL/GenBank/DDBJ whole genome shotgun (WGS) entry which is preliminary data.</text>
</comment>
<feature type="domain" description="ABC transporter" evidence="5">
    <location>
        <begin position="2"/>
        <end position="223"/>
    </location>
</feature>
<dbReference type="PANTHER" id="PTHR42711">
    <property type="entry name" value="ABC TRANSPORTER ATP-BINDING PROTEIN"/>
    <property type="match status" value="1"/>
</dbReference>
<proteinExistence type="inferred from homology"/>
<dbReference type="RefSeq" id="WP_075859840.1">
    <property type="nucleotide sequence ID" value="NZ_BDJK01000051.1"/>
</dbReference>